<organism evidence="1 2">
    <name type="scientific">Bodo saltans</name>
    <name type="common">Flagellated protozoan</name>
    <dbReference type="NCBI Taxonomy" id="75058"/>
    <lineage>
        <taxon>Eukaryota</taxon>
        <taxon>Discoba</taxon>
        <taxon>Euglenozoa</taxon>
        <taxon>Kinetoplastea</taxon>
        <taxon>Metakinetoplastina</taxon>
        <taxon>Eubodonida</taxon>
        <taxon>Bodonidae</taxon>
        <taxon>Bodo</taxon>
    </lineage>
</organism>
<protein>
    <submittedName>
        <fullName evidence="1">Uncharacterized protein</fullName>
    </submittedName>
</protein>
<proteinExistence type="predicted"/>
<sequence>HVFDGHVCDTVDRRCICSYVGPRHDFGLTQVPLVYDKQHRRSHRLSSACPNIRNGGDDGCLRKHVDPRNDVTFSRAASVAIHCVTIDVDPVVKAKFAITSIVGAFVRMSIHATTADAVRCLSAAISNIVNGADETVKASFATTAVVDSFVRMSTYATTELAVLRLSFAICTITTETSTSVRRRFATAAMMSAFVSMSYHATDAGRSQNAFFCDTKDSLWD</sequence>
<feature type="non-terminal residue" evidence="1">
    <location>
        <position position="1"/>
    </location>
</feature>
<accession>A0A0S4JC15</accession>
<dbReference type="EMBL" id="CYKH01001702">
    <property type="protein sequence ID" value="CUG89053.1"/>
    <property type="molecule type" value="Genomic_DNA"/>
</dbReference>
<gene>
    <name evidence="1" type="ORF">BSAL_19050</name>
</gene>
<evidence type="ECO:0000313" key="2">
    <source>
        <dbReference type="Proteomes" id="UP000051952"/>
    </source>
</evidence>
<evidence type="ECO:0000313" key="1">
    <source>
        <dbReference type="EMBL" id="CUG89053.1"/>
    </source>
</evidence>
<dbReference type="VEuPathDB" id="TriTrypDB:BSAL_19050"/>
<dbReference type="Proteomes" id="UP000051952">
    <property type="component" value="Unassembled WGS sequence"/>
</dbReference>
<reference evidence="2" key="1">
    <citation type="submission" date="2015-09" db="EMBL/GenBank/DDBJ databases">
        <authorList>
            <consortium name="Pathogen Informatics"/>
        </authorList>
    </citation>
    <scope>NUCLEOTIDE SEQUENCE [LARGE SCALE GENOMIC DNA]</scope>
    <source>
        <strain evidence="2">Lake Konstanz</strain>
    </source>
</reference>
<keyword evidence="2" id="KW-1185">Reference proteome</keyword>
<dbReference type="AlphaFoldDB" id="A0A0S4JC15"/>
<name>A0A0S4JC15_BODSA</name>